<dbReference type="EMBL" id="PJQM01000016">
    <property type="protein sequence ID" value="RCI07210.1"/>
    <property type="molecule type" value="Genomic_DNA"/>
</dbReference>
<dbReference type="PANTHER" id="PTHR31595">
    <property type="entry name" value="LONG-CHAIN-ALCOHOL O-FATTY-ACYLTRANSFERASE 3-RELATED"/>
    <property type="match status" value="1"/>
</dbReference>
<comment type="caution">
    <text evidence="10">The sequence shown here is derived from an EMBL/GenBank/DDBJ whole genome shotgun (WGS) entry which is preliminary data.</text>
</comment>
<dbReference type="PANTHER" id="PTHR31595:SF57">
    <property type="entry name" value="OS04G0481900 PROTEIN"/>
    <property type="match status" value="1"/>
</dbReference>
<proteinExistence type="inferred from homology"/>
<evidence type="ECO:0000259" key="9">
    <source>
        <dbReference type="Pfam" id="PF13813"/>
    </source>
</evidence>
<feature type="transmembrane region" description="Helical" evidence="8">
    <location>
        <begin position="20"/>
        <end position="41"/>
    </location>
</feature>
<sequence>MSEEYAQPPFIDLALPPAIVLSHLQLIVFYTLSITLDVTLLKKQKELPFTSKQLTVFLVLIRTLLPLIFISSNMLLNVLYAAVPWFLASYYTRLPVSQLSLSKAIQTLVLITTEPTSLPLYKIRCRGAATCCLGILKWTFMLMFIDPLLPHRTVFALYYSWFHPMSLIYTLLYGIKAYCLLGAIDFCMGLEQVVFGLNMVSLFNSPILSISPRDFWSKRWNKVVRNLLHKQVFTLAVEQEKKSARKYKKGWSGLLNHRYGRGLASFFVSGLFHELIIMSVCRRLTLENLVFFSLQGLAVLFEINLRQGALKQEPERKSRAICIAAQIMFMACTGRLFLGPFLRYLE</sequence>
<feature type="transmembrane region" description="Helical" evidence="8">
    <location>
        <begin position="318"/>
        <end position="338"/>
    </location>
</feature>
<dbReference type="Proteomes" id="UP000253551">
    <property type="component" value="Unassembled WGS sequence"/>
</dbReference>
<feature type="transmembrane region" description="Helical" evidence="8">
    <location>
        <begin position="161"/>
        <end position="181"/>
    </location>
</feature>
<keyword evidence="5 8" id="KW-0812">Transmembrane</keyword>
<feature type="transmembrane region" description="Helical" evidence="8">
    <location>
        <begin position="53"/>
        <end position="72"/>
    </location>
</feature>
<comment type="subcellular location">
    <subcellularLocation>
        <location evidence="1">Membrane</location>
        <topology evidence="1">Multi-pass membrane protein</topology>
    </subcellularLocation>
</comment>
<evidence type="ECO:0000256" key="8">
    <source>
        <dbReference type="SAM" id="Phobius"/>
    </source>
</evidence>
<keyword evidence="4" id="KW-0808">Transferase</keyword>
<comment type="similarity">
    <text evidence="3">Belongs to the wax synthase family.</text>
</comment>
<accession>A0A367KYL9</accession>
<keyword evidence="6 8" id="KW-1133">Transmembrane helix</keyword>
<evidence type="ECO:0000256" key="5">
    <source>
        <dbReference type="ARBA" id="ARBA00022692"/>
    </source>
</evidence>
<evidence type="ECO:0000256" key="7">
    <source>
        <dbReference type="ARBA" id="ARBA00023136"/>
    </source>
</evidence>
<dbReference type="GO" id="GO:0016020">
    <property type="term" value="C:membrane"/>
    <property type="evidence" value="ECO:0007669"/>
    <property type="project" value="UniProtKB-SubCell"/>
</dbReference>
<feature type="domain" description="Wax synthase" evidence="9">
    <location>
        <begin position="201"/>
        <end position="292"/>
    </location>
</feature>
<dbReference type="OrthoDB" id="1077582at2759"/>
<comment type="pathway">
    <text evidence="2">Secondary metabolite biosynthesis.</text>
</comment>
<dbReference type="GO" id="GO:0008374">
    <property type="term" value="F:O-acyltransferase activity"/>
    <property type="evidence" value="ECO:0007669"/>
    <property type="project" value="InterPro"/>
</dbReference>
<reference evidence="10 11" key="1">
    <citation type="journal article" date="2018" name="G3 (Bethesda)">
        <title>Phylogenetic and Phylogenomic Definition of Rhizopus Species.</title>
        <authorList>
            <person name="Gryganskyi A.P."/>
            <person name="Golan J."/>
            <person name="Dolatabadi S."/>
            <person name="Mondo S."/>
            <person name="Robb S."/>
            <person name="Idnurm A."/>
            <person name="Muszewska A."/>
            <person name="Steczkiewicz K."/>
            <person name="Masonjones S."/>
            <person name="Liao H.L."/>
            <person name="Gajdeczka M.T."/>
            <person name="Anike F."/>
            <person name="Vuek A."/>
            <person name="Anishchenko I.M."/>
            <person name="Voigt K."/>
            <person name="de Hoog G.S."/>
            <person name="Smith M.E."/>
            <person name="Heitman J."/>
            <person name="Vilgalys R."/>
            <person name="Stajich J.E."/>
        </authorList>
    </citation>
    <scope>NUCLEOTIDE SEQUENCE [LARGE SCALE GENOMIC DNA]</scope>
    <source>
        <strain evidence="10 11">LSU 92-RS-03</strain>
    </source>
</reference>
<keyword evidence="11" id="KW-1185">Reference proteome</keyword>
<gene>
    <name evidence="10" type="ORF">CU098_013971</name>
</gene>
<organism evidence="10 11">
    <name type="scientific">Rhizopus stolonifer</name>
    <name type="common">Rhizopus nigricans</name>
    <dbReference type="NCBI Taxonomy" id="4846"/>
    <lineage>
        <taxon>Eukaryota</taxon>
        <taxon>Fungi</taxon>
        <taxon>Fungi incertae sedis</taxon>
        <taxon>Mucoromycota</taxon>
        <taxon>Mucoromycotina</taxon>
        <taxon>Mucoromycetes</taxon>
        <taxon>Mucorales</taxon>
        <taxon>Mucorineae</taxon>
        <taxon>Rhizopodaceae</taxon>
        <taxon>Rhizopus</taxon>
    </lineage>
</organism>
<evidence type="ECO:0000256" key="3">
    <source>
        <dbReference type="ARBA" id="ARBA00007282"/>
    </source>
</evidence>
<evidence type="ECO:0000313" key="10">
    <source>
        <dbReference type="EMBL" id="RCI07210.1"/>
    </source>
</evidence>
<dbReference type="InterPro" id="IPR032805">
    <property type="entry name" value="Wax_synthase_dom"/>
</dbReference>
<evidence type="ECO:0000256" key="6">
    <source>
        <dbReference type="ARBA" id="ARBA00022989"/>
    </source>
</evidence>
<evidence type="ECO:0000256" key="4">
    <source>
        <dbReference type="ARBA" id="ARBA00022679"/>
    </source>
</evidence>
<protein>
    <recommendedName>
        <fullName evidence="9">Wax synthase domain-containing protein</fullName>
    </recommendedName>
</protein>
<evidence type="ECO:0000313" key="11">
    <source>
        <dbReference type="Proteomes" id="UP000253551"/>
    </source>
</evidence>
<evidence type="ECO:0000256" key="1">
    <source>
        <dbReference type="ARBA" id="ARBA00004141"/>
    </source>
</evidence>
<dbReference type="AlphaFoldDB" id="A0A367KYL9"/>
<dbReference type="InterPro" id="IPR044851">
    <property type="entry name" value="Wax_synthase"/>
</dbReference>
<dbReference type="Pfam" id="PF13813">
    <property type="entry name" value="MBOAT_2"/>
    <property type="match status" value="1"/>
</dbReference>
<evidence type="ECO:0000256" key="2">
    <source>
        <dbReference type="ARBA" id="ARBA00005179"/>
    </source>
</evidence>
<name>A0A367KYL9_RHIST</name>
<dbReference type="GO" id="GO:0006629">
    <property type="term" value="P:lipid metabolic process"/>
    <property type="evidence" value="ECO:0007669"/>
    <property type="project" value="InterPro"/>
</dbReference>
<keyword evidence="7 8" id="KW-0472">Membrane</keyword>